<dbReference type="Proteomes" id="UP001159363">
    <property type="component" value="Chromosome 1"/>
</dbReference>
<comment type="caution">
    <text evidence="1">The sequence shown here is derived from an EMBL/GenBank/DDBJ whole genome shotgun (WGS) entry which is preliminary data.</text>
</comment>
<protein>
    <submittedName>
        <fullName evidence="1">Uncharacterized protein</fullName>
    </submittedName>
</protein>
<organism evidence="1 2">
    <name type="scientific">Dryococelus australis</name>
    <dbReference type="NCBI Taxonomy" id="614101"/>
    <lineage>
        <taxon>Eukaryota</taxon>
        <taxon>Metazoa</taxon>
        <taxon>Ecdysozoa</taxon>
        <taxon>Arthropoda</taxon>
        <taxon>Hexapoda</taxon>
        <taxon>Insecta</taxon>
        <taxon>Pterygota</taxon>
        <taxon>Neoptera</taxon>
        <taxon>Polyneoptera</taxon>
        <taxon>Phasmatodea</taxon>
        <taxon>Verophasmatodea</taxon>
        <taxon>Anareolatae</taxon>
        <taxon>Phasmatidae</taxon>
        <taxon>Eurycanthinae</taxon>
        <taxon>Dryococelus</taxon>
    </lineage>
</organism>
<keyword evidence="2" id="KW-1185">Reference proteome</keyword>
<name>A0ABQ9IJ79_9NEOP</name>
<accession>A0ABQ9IJ79</accession>
<gene>
    <name evidence="1" type="ORF">PR048_002103</name>
</gene>
<sequence>MPPAELKNCGSNTLRLLVLCLSLLEQNVLEIGSCIFTVCNLCYPIYMKLGIIIMQQQQQIRQIETIINRKISTNLTNVGLEYGLLHQQGVLLMDVISHPQP</sequence>
<evidence type="ECO:0000313" key="2">
    <source>
        <dbReference type="Proteomes" id="UP001159363"/>
    </source>
</evidence>
<proteinExistence type="predicted"/>
<dbReference type="EMBL" id="JARBHB010000001">
    <property type="protein sequence ID" value="KAJ8896758.1"/>
    <property type="molecule type" value="Genomic_DNA"/>
</dbReference>
<reference evidence="1 2" key="1">
    <citation type="submission" date="2023-02" db="EMBL/GenBank/DDBJ databases">
        <title>LHISI_Scaffold_Assembly.</title>
        <authorList>
            <person name="Stuart O.P."/>
            <person name="Cleave R."/>
            <person name="Magrath M.J.L."/>
            <person name="Mikheyev A.S."/>
        </authorList>
    </citation>
    <scope>NUCLEOTIDE SEQUENCE [LARGE SCALE GENOMIC DNA]</scope>
    <source>
        <strain evidence="1">Daus_M_001</strain>
        <tissue evidence="1">Leg muscle</tissue>
    </source>
</reference>
<evidence type="ECO:0000313" key="1">
    <source>
        <dbReference type="EMBL" id="KAJ8896758.1"/>
    </source>
</evidence>